<dbReference type="PANTHER" id="PTHR47506:SF6">
    <property type="entry name" value="HTH-TYPE TRANSCRIPTIONAL REPRESSOR NEMR"/>
    <property type="match status" value="1"/>
</dbReference>
<organism evidence="6 7">
    <name type="scientific">Streptomyces millisiae</name>
    <dbReference type="NCBI Taxonomy" id="3075542"/>
    <lineage>
        <taxon>Bacteria</taxon>
        <taxon>Bacillati</taxon>
        <taxon>Actinomycetota</taxon>
        <taxon>Actinomycetes</taxon>
        <taxon>Kitasatosporales</taxon>
        <taxon>Streptomycetaceae</taxon>
        <taxon>Streptomyces</taxon>
    </lineage>
</organism>
<keyword evidence="2 4" id="KW-0238">DNA-binding</keyword>
<sequence length="215" mass="22693">MAGARTDGRVERGNQTRRTVLARTMDIASVEGLEGLSIGRLATELGLSKSGVFALFGSKEELQLATIRAARAVFADRVARPAAAEAPGPGRIWRLCTAYLEYSRDRVFAGGCFFAAVSAEFGARSGPVRDAIAAARAEWGSHVTEIVEEARLGGGLRADTDARQLAFELMALLEMANADSTLHGDQQGYARAATGVRDRLRAAASDPAALAEIVG</sequence>
<feature type="domain" description="HTH tetR-type" evidence="5">
    <location>
        <begin position="14"/>
        <end position="74"/>
    </location>
</feature>
<dbReference type="RefSeq" id="WP_311601564.1">
    <property type="nucleotide sequence ID" value="NZ_JAVREM010000038.1"/>
</dbReference>
<dbReference type="Proteomes" id="UP001183420">
    <property type="component" value="Unassembled WGS sequence"/>
</dbReference>
<dbReference type="SUPFAM" id="SSF48498">
    <property type="entry name" value="Tetracyclin repressor-like, C-terminal domain"/>
    <property type="match status" value="1"/>
</dbReference>
<gene>
    <name evidence="6" type="ORF">RNC47_23790</name>
</gene>
<dbReference type="Gene3D" id="1.10.357.10">
    <property type="entry name" value="Tetracycline Repressor, domain 2"/>
    <property type="match status" value="1"/>
</dbReference>
<evidence type="ECO:0000259" key="5">
    <source>
        <dbReference type="PROSITE" id="PS50977"/>
    </source>
</evidence>
<evidence type="ECO:0000313" key="6">
    <source>
        <dbReference type="EMBL" id="MDT0321354.1"/>
    </source>
</evidence>
<evidence type="ECO:0000256" key="1">
    <source>
        <dbReference type="ARBA" id="ARBA00023015"/>
    </source>
</evidence>
<dbReference type="PROSITE" id="PS50977">
    <property type="entry name" value="HTH_TETR_2"/>
    <property type="match status" value="1"/>
</dbReference>
<dbReference type="PANTHER" id="PTHR47506">
    <property type="entry name" value="TRANSCRIPTIONAL REGULATORY PROTEIN"/>
    <property type="match status" value="1"/>
</dbReference>
<dbReference type="InterPro" id="IPR001647">
    <property type="entry name" value="HTH_TetR"/>
</dbReference>
<evidence type="ECO:0000256" key="4">
    <source>
        <dbReference type="PROSITE-ProRule" id="PRU00335"/>
    </source>
</evidence>
<evidence type="ECO:0000313" key="7">
    <source>
        <dbReference type="Proteomes" id="UP001183420"/>
    </source>
</evidence>
<dbReference type="Pfam" id="PF00440">
    <property type="entry name" value="TetR_N"/>
    <property type="match status" value="1"/>
</dbReference>
<feature type="DNA-binding region" description="H-T-H motif" evidence="4">
    <location>
        <begin position="37"/>
        <end position="56"/>
    </location>
</feature>
<evidence type="ECO:0000256" key="2">
    <source>
        <dbReference type="ARBA" id="ARBA00023125"/>
    </source>
</evidence>
<accession>A0ABU2LUT0</accession>
<dbReference type="InterPro" id="IPR036271">
    <property type="entry name" value="Tet_transcr_reg_TetR-rel_C_sf"/>
</dbReference>
<name>A0ABU2LUT0_9ACTN</name>
<comment type="caution">
    <text evidence="6">The sequence shown here is derived from an EMBL/GenBank/DDBJ whole genome shotgun (WGS) entry which is preliminary data.</text>
</comment>
<dbReference type="Gene3D" id="1.10.10.60">
    <property type="entry name" value="Homeodomain-like"/>
    <property type="match status" value="1"/>
</dbReference>
<dbReference type="SUPFAM" id="SSF46689">
    <property type="entry name" value="Homeodomain-like"/>
    <property type="match status" value="1"/>
</dbReference>
<dbReference type="InterPro" id="IPR009057">
    <property type="entry name" value="Homeodomain-like_sf"/>
</dbReference>
<dbReference type="InterPro" id="IPR011075">
    <property type="entry name" value="TetR_C"/>
</dbReference>
<keyword evidence="3" id="KW-0804">Transcription</keyword>
<keyword evidence="7" id="KW-1185">Reference proteome</keyword>
<dbReference type="EMBL" id="JAVREM010000038">
    <property type="protein sequence ID" value="MDT0321354.1"/>
    <property type="molecule type" value="Genomic_DNA"/>
</dbReference>
<keyword evidence="1" id="KW-0805">Transcription regulation</keyword>
<evidence type="ECO:0000256" key="3">
    <source>
        <dbReference type="ARBA" id="ARBA00023163"/>
    </source>
</evidence>
<proteinExistence type="predicted"/>
<protein>
    <submittedName>
        <fullName evidence="6">TetR/AcrR family transcriptional regulator</fullName>
    </submittedName>
</protein>
<dbReference type="Pfam" id="PF16925">
    <property type="entry name" value="TetR_C_13"/>
    <property type="match status" value="1"/>
</dbReference>
<reference evidence="7" key="1">
    <citation type="submission" date="2023-07" db="EMBL/GenBank/DDBJ databases">
        <title>30 novel species of actinomycetes from the DSMZ collection.</title>
        <authorList>
            <person name="Nouioui I."/>
        </authorList>
    </citation>
    <scope>NUCLEOTIDE SEQUENCE [LARGE SCALE GENOMIC DNA]</scope>
    <source>
        <strain evidence="7">DSM 44918</strain>
    </source>
</reference>